<feature type="transmembrane region" description="Helical" evidence="7">
    <location>
        <begin position="59"/>
        <end position="77"/>
    </location>
</feature>
<dbReference type="Proteomes" id="UP000029052">
    <property type="component" value="Unassembled WGS sequence"/>
</dbReference>
<keyword evidence="11" id="KW-1185">Reference proteome</keyword>
<dbReference type="Pfam" id="PF00924">
    <property type="entry name" value="MS_channel_2nd"/>
    <property type="match status" value="1"/>
</dbReference>
<keyword evidence="5 7" id="KW-1133">Transmembrane helix</keyword>
<feature type="transmembrane region" description="Helical" evidence="7">
    <location>
        <begin position="20"/>
        <end position="38"/>
    </location>
</feature>
<dbReference type="Pfam" id="PF21088">
    <property type="entry name" value="MS_channel_1st"/>
    <property type="match status" value="1"/>
</dbReference>
<dbReference type="SUPFAM" id="SSF82861">
    <property type="entry name" value="Mechanosensitive channel protein MscS (YggB), transmembrane region"/>
    <property type="match status" value="1"/>
</dbReference>
<accession>A0A087BAY0</accession>
<dbReference type="InterPro" id="IPR023408">
    <property type="entry name" value="MscS_beta-dom_sf"/>
</dbReference>
<reference evidence="10 11" key="1">
    <citation type="submission" date="2014-03" db="EMBL/GenBank/DDBJ databases">
        <title>Genomics of Bifidobacteria.</title>
        <authorList>
            <person name="Ventura M."/>
            <person name="Milani C."/>
            <person name="Lugli G.A."/>
        </authorList>
    </citation>
    <scope>NUCLEOTIDE SEQUENCE [LARGE SCALE GENOMIC DNA]</scope>
    <source>
        <strain evidence="10 11">LMG 11591</strain>
    </source>
</reference>
<protein>
    <submittedName>
        <fullName evidence="10">Mechanosensitive ion channel</fullName>
    </submittedName>
</protein>
<dbReference type="PANTHER" id="PTHR30221">
    <property type="entry name" value="SMALL-CONDUCTANCE MECHANOSENSITIVE CHANNEL"/>
    <property type="match status" value="1"/>
</dbReference>
<dbReference type="Gene3D" id="1.10.287.1260">
    <property type="match status" value="1"/>
</dbReference>
<comment type="subcellular location">
    <subcellularLocation>
        <location evidence="1">Cell membrane</location>
        <topology evidence="1">Multi-pass membrane protein</topology>
    </subcellularLocation>
</comment>
<evidence type="ECO:0000313" key="11">
    <source>
        <dbReference type="Proteomes" id="UP000029052"/>
    </source>
</evidence>
<keyword evidence="4 7" id="KW-0812">Transmembrane</keyword>
<comment type="similarity">
    <text evidence="2">Belongs to the MscS (TC 1.A.23) family.</text>
</comment>
<dbReference type="Gene3D" id="2.30.30.60">
    <property type="match status" value="1"/>
</dbReference>
<evidence type="ECO:0000256" key="7">
    <source>
        <dbReference type="SAM" id="Phobius"/>
    </source>
</evidence>
<dbReference type="PANTHER" id="PTHR30221:SF1">
    <property type="entry name" value="SMALL-CONDUCTANCE MECHANOSENSITIVE CHANNEL"/>
    <property type="match status" value="1"/>
</dbReference>
<sequence>MINDILTAVTTFFRDNWLKILWLVIVAVLAYILARVLARIMAKGLQKANIPNASLFINVMRIIVVALALTAVLQPIFGINPSTLFTALGIGGLAVSLGLKDVIANIISGFDLMAGKVISPGDVINISGVTGVVEDITWRQTVVRSRSGSVVLIPNSILSTTAVEKIDPSLESLVKVPFTAKSGTDDEMLTQTLLGLVNKDCANVMNPNLSPIVKFTGLTPYGITGEIYAFAKKDVLLSTVMDSVARAIAGCDLLEQRAATGGSDVEASAHISQ</sequence>
<keyword evidence="6 7" id="KW-0472">Membrane</keyword>
<dbReference type="InterPro" id="IPR011014">
    <property type="entry name" value="MscS_channel_TM-2"/>
</dbReference>
<evidence type="ECO:0000313" key="10">
    <source>
        <dbReference type="EMBL" id="KFI68180.1"/>
    </source>
</evidence>
<feature type="domain" description="Mechanosensitive ion channel MscS" evidence="8">
    <location>
        <begin position="101"/>
        <end position="163"/>
    </location>
</feature>
<organism evidence="10 11">
    <name type="scientific">Bifidobacterium magnum</name>
    <dbReference type="NCBI Taxonomy" id="1692"/>
    <lineage>
        <taxon>Bacteria</taxon>
        <taxon>Bacillati</taxon>
        <taxon>Actinomycetota</taxon>
        <taxon>Actinomycetes</taxon>
        <taxon>Bifidobacteriales</taxon>
        <taxon>Bifidobacteriaceae</taxon>
        <taxon>Bifidobacterium</taxon>
    </lineage>
</organism>
<dbReference type="eggNOG" id="COG0668">
    <property type="taxonomic scope" value="Bacteria"/>
</dbReference>
<dbReference type="InterPro" id="IPR010920">
    <property type="entry name" value="LSM_dom_sf"/>
</dbReference>
<feature type="transmembrane region" description="Helical" evidence="7">
    <location>
        <begin position="83"/>
        <end position="103"/>
    </location>
</feature>
<dbReference type="STRING" id="1692.BMAGN_0129"/>
<evidence type="ECO:0000256" key="3">
    <source>
        <dbReference type="ARBA" id="ARBA00022475"/>
    </source>
</evidence>
<feature type="domain" description="Mechanosensitive ion channel transmembrane helices 2/3" evidence="9">
    <location>
        <begin position="60"/>
        <end position="100"/>
    </location>
</feature>
<evidence type="ECO:0000256" key="4">
    <source>
        <dbReference type="ARBA" id="ARBA00022692"/>
    </source>
</evidence>
<dbReference type="InterPro" id="IPR045275">
    <property type="entry name" value="MscS_archaea/bacteria_type"/>
</dbReference>
<comment type="caution">
    <text evidence="10">The sequence shown here is derived from an EMBL/GenBank/DDBJ whole genome shotgun (WGS) entry which is preliminary data.</text>
</comment>
<dbReference type="SUPFAM" id="SSF50182">
    <property type="entry name" value="Sm-like ribonucleoproteins"/>
    <property type="match status" value="1"/>
</dbReference>
<evidence type="ECO:0000256" key="2">
    <source>
        <dbReference type="ARBA" id="ARBA00008017"/>
    </source>
</evidence>
<evidence type="ECO:0000256" key="6">
    <source>
        <dbReference type="ARBA" id="ARBA00023136"/>
    </source>
</evidence>
<name>A0A087BAY0_9BIFI</name>
<dbReference type="AlphaFoldDB" id="A0A087BAY0"/>
<evidence type="ECO:0000256" key="5">
    <source>
        <dbReference type="ARBA" id="ARBA00022989"/>
    </source>
</evidence>
<dbReference type="InterPro" id="IPR006685">
    <property type="entry name" value="MscS_channel_2nd"/>
</dbReference>
<dbReference type="InterPro" id="IPR049142">
    <property type="entry name" value="MS_channel_1st"/>
</dbReference>
<dbReference type="GO" id="GO:0005886">
    <property type="term" value="C:plasma membrane"/>
    <property type="evidence" value="ECO:0007669"/>
    <property type="project" value="UniProtKB-SubCell"/>
</dbReference>
<dbReference type="EMBL" id="JGZB01000004">
    <property type="protein sequence ID" value="KFI68180.1"/>
    <property type="molecule type" value="Genomic_DNA"/>
</dbReference>
<keyword evidence="3" id="KW-1003">Cell membrane</keyword>
<dbReference type="RefSeq" id="WP_022859941.1">
    <property type="nucleotide sequence ID" value="NZ_JGZB01000004.1"/>
</dbReference>
<gene>
    <name evidence="10" type="ORF">BMAGN_0129</name>
</gene>
<dbReference type="GO" id="GO:0008381">
    <property type="term" value="F:mechanosensitive monoatomic ion channel activity"/>
    <property type="evidence" value="ECO:0007669"/>
    <property type="project" value="InterPro"/>
</dbReference>
<evidence type="ECO:0000256" key="1">
    <source>
        <dbReference type="ARBA" id="ARBA00004651"/>
    </source>
</evidence>
<proteinExistence type="inferred from homology"/>
<evidence type="ECO:0000259" key="8">
    <source>
        <dbReference type="Pfam" id="PF00924"/>
    </source>
</evidence>
<evidence type="ECO:0000259" key="9">
    <source>
        <dbReference type="Pfam" id="PF21088"/>
    </source>
</evidence>